<evidence type="ECO:0000256" key="1">
    <source>
        <dbReference type="ARBA" id="ARBA00004496"/>
    </source>
</evidence>
<proteinExistence type="predicted"/>
<keyword evidence="4" id="KW-0238">DNA-binding</keyword>
<keyword evidence="2" id="KW-0963">Cytoplasm</keyword>
<dbReference type="AlphaFoldDB" id="A0A0G0XLA6"/>
<reference evidence="4 5" key="1">
    <citation type="journal article" date="2015" name="Nature">
        <title>rRNA introns, odd ribosomes, and small enigmatic genomes across a large radiation of phyla.</title>
        <authorList>
            <person name="Brown C.T."/>
            <person name="Hug L.A."/>
            <person name="Thomas B.C."/>
            <person name="Sharon I."/>
            <person name="Castelle C.J."/>
            <person name="Singh A."/>
            <person name="Wilkins M.J."/>
            <person name="Williams K.H."/>
            <person name="Banfield J.F."/>
        </authorList>
    </citation>
    <scope>NUCLEOTIDE SEQUENCE [LARGE SCALE GENOMIC DNA]</scope>
</reference>
<dbReference type="Gene3D" id="2.40.50.140">
    <property type="entry name" value="Nucleic acid-binding proteins"/>
    <property type="match status" value="1"/>
</dbReference>
<accession>A0A0G0XLA6</accession>
<comment type="subcellular location">
    <subcellularLocation>
        <location evidence="1">Cytoplasm</location>
    </subcellularLocation>
</comment>
<gene>
    <name evidence="4" type="ORF">UU83_C0007G0006</name>
</gene>
<comment type="caution">
    <text evidence="4">The sequence shown here is derived from an EMBL/GenBank/DDBJ whole genome shotgun (WGS) entry which is preliminary data.</text>
</comment>
<dbReference type="PIRSF" id="PIRSF002599">
    <property type="entry name" value="Cold_shock_A"/>
    <property type="match status" value="1"/>
</dbReference>
<dbReference type="InterPro" id="IPR012340">
    <property type="entry name" value="NA-bd_OB-fold"/>
</dbReference>
<protein>
    <submittedName>
        <fullName evidence="4">Cold-shock DNA-binding domain protein</fullName>
    </submittedName>
</protein>
<dbReference type="GO" id="GO:0005737">
    <property type="term" value="C:cytoplasm"/>
    <property type="evidence" value="ECO:0007669"/>
    <property type="project" value="UniProtKB-SubCell"/>
</dbReference>
<feature type="domain" description="CSD" evidence="3">
    <location>
        <begin position="1"/>
        <end position="68"/>
    </location>
</feature>
<dbReference type="SUPFAM" id="SSF50249">
    <property type="entry name" value="Nucleic acid-binding proteins"/>
    <property type="match status" value="1"/>
</dbReference>
<evidence type="ECO:0000313" key="4">
    <source>
        <dbReference type="EMBL" id="KKS25227.1"/>
    </source>
</evidence>
<dbReference type="EMBL" id="LCCD01000007">
    <property type="protein sequence ID" value="KKS25227.1"/>
    <property type="molecule type" value="Genomic_DNA"/>
</dbReference>
<dbReference type="PROSITE" id="PS51857">
    <property type="entry name" value="CSD_2"/>
    <property type="match status" value="1"/>
</dbReference>
<name>A0A0G0XLA6_9BACT</name>
<organism evidence="4 5">
    <name type="scientific">Candidatus Jorgensenbacteria bacterium GW2011_GWF2_41_8</name>
    <dbReference type="NCBI Taxonomy" id="1618667"/>
    <lineage>
        <taxon>Bacteria</taxon>
        <taxon>Candidatus Joergenseniibacteriota</taxon>
    </lineage>
</organism>
<dbReference type="InterPro" id="IPR002059">
    <property type="entry name" value="CSP_DNA-bd"/>
</dbReference>
<dbReference type="Proteomes" id="UP000033856">
    <property type="component" value="Unassembled WGS sequence"/>
</dbReference>
<evidence type="ECO:0000259" key="3">
    <source>
        <dbReference type="PROSITE" id="PS51857"/>
    </source>
</evidence>
<evidence type="ECO:0000256" key="2">
    <source>
        <dbReference type="ARBA" id="ARBA00022490"/>
    </source>
</evidence>
<sequence>MNGTIKKLVEGKEFGFIAPDNQNPGDKDVFFHKESLVEVTLGELKEGDKVSYDVESSEKGPKAVNVKRI</sequence>
<evidence type="ECO:0000313" key="5">
    <source>
        <dbReference type="Proteomes" id="UP000033856"/>
    </source>
</evidence>
<dbReference type="GO" id="GO:0003677">
    <property type="term" value="F:DNA binding"/>
    <property type="evidence" value="ECO:0007669"/>
    <property type="project" value="UniProtKB-KW"/>
</dbReference>
<dbReference type="InterPro" id="IPR012156">
    <property type="entry name" value="Cold_shock_CspA"/>
</dbReference>
<dbReference type="InterPro" id="IPR011129">
    <property type="entry name" value="CSD"/>
</dbReference>
<dbReference type="Pfam" id="PF00313">
    <property type="entry name" value="CSD"/>
    <property type="match status" value="1"/>
</dbReference>
<dbReference type="SMART" id="SM00357">
    <property type="entry name" value="CSP"/>
    <property type="match status" value="1"/>
</dbReference>